<reference evidence="1 2" key="1">
    <citation type="submission" date="2020-10" db="EMBL/GenBank/DDBJ databases">
        <title>Genome sequencing of Massilia sp. LPB0304.</title>
        <authorList>
            <person name="Kim J."/>
        </authorList>
    </citation>
    <scope>NUCLEOTIDE SEQUENCE [LARGE SCALE GENOMIC DNA]</scope>
    <source>
        <strain evidence="1 2">LPB0304</strain>
    </source>
</reference>
<keyword evidence="2" id="KW-1185">Reference proteome</keyword>
<dbReference type="AlphaFoldDB" id="A0A7L9U5S6"/>
<proteinExistence type="predicted"/>
<accession>A0A7L9U5S6</accession>
<dbReference type="Pfam" id="PF13455">
    <property type="entry name" value="MUG113"/>
    <property type="match status" value="1"/>
</dbReference>
<name>A0A7L9U5S6_9BURK</name>
<gene>
    <name evidence="1" type="ORF">LPB04_22550</name>
</gene>
<dbReference type="EMBL" id="CP062941">
    <property type="protein sequence ID" value="QOL49622.1"/>
    <property type="molecule type" value="Genomic_DNA"/>
</dbReference>
<protein>
    <submittedName>
        <fullName evidence="1">GIY-YIG nuclease family protein</fullName>
    </submittedName>
</protein>
<evidence type="ECO:0000313" key="2">
    <source>
        <dbReference type="Proteomes" id="UP000593875"/>
    </source>
</evidence>
<organism evidence="1 2">
    <name type="scientific">Massilia litorea</name>
    <dbReference type="NCBI Taxonomy" id="2769491"/>
    <lineage>
        <taxon>Bacteria</taxon>
        <taxon>Pseudomonadati</taxon>
        <taxon>Pseudomonadota</taxon>
        <taxon>Betaproteobacteria</taxon>
        <taxon>Burkholderiales</taxon>
        <taxon>Oxalobacteraceae</taxon>
        <taxon>Telluria group</taxon>
        <taxon>Massilia</taxon>
    </lineage>
</organism>
<evidence type="ECO:0000313" key="1">
    <source>
        <dbReference type="EMBL" id="QOL49622.1"/>
    </source>
</evidence>
<dbReference type="Proteomes" id="UP000593875">
    <property type="component" value="Chromosome"/>
</dbReference>
<dbReference type="KEGG" id="mlir:LPB04_22550"/>
<sequence length="270" mass="29970">MKIGKAVNVSARLSEIGAHIFALPHCLLLHFCNEQAAFRAESILQRTFAHWRIDAASVNGGQKGRSGDTEWFDIACRDRLDQFLLANMDLLEAELVQQEGIAQVLEALTRPRLVARSVRKTRPANRSVENTDPRLELLDEEVEVLGRPVIDRVAGGLTELAEMCDWIGLVEKSAHGRCRNVIGSTSVPVDVYADHVHNLMSESVLPIKYYLIGNLRLVQGGSFHSRGSIDFVVRLTLPGATDGRWPQVERLIESLFEYPVPITGWPGPAS</sequence>